<evidence type="ECO:0000256" key="2">
    <source>
        <dbReference type="ARBA" id="ARBA00022833"/>
    </source>
</evidence>
<dbReference type="Proteomes" id="UP000242561">
    <property type="component" value="Chromosome"/>
</dbReference>
<keyword evidence="2 3" id="KW-0862">Zinc</keyword>
<dbReference type="KEGG" id="sphl:LPB140_10595"/>
<dbReference type="Pfam" id="PF03884">
    <property type="entry name" value="YacG"/>
    <property type="match status" value="1"/>
</dbReference>
<accession>A0A1L3JDN6</accession>
<feature type="binding site" evidence="3">
    <location>
        <position position="9"/>
    </location>
    <ligand>
        <name>Zn(2+)</name>
        <dbReference type="ChEBI" id="CHEBI:29105"/>
    </ligand>
</feature>
<dbReference type="GO" id="GO:0008657">
    <property type="term" value="F:DNA topoisomerase type II (double strand cut, ATP-hydrolyzing) inhibitor activity"/>
    <property type="evidence" value="ECO:0007669"/>
    <property type="project" value="UniProtKB-UniRule"/>
</dbReference>
<dbReference type="PANTHER" id="PTHR36150:SF1">
    <property type="entry name" value="DNA GYRASE INHIBITOR YACG"/>
    <property type="match status" value="1"/>
</dbReference>
<dbReference type="AlphaFoldDB" id="A0A1L3JDN6"/>
<comment type="cofactor">
    <cofactor evidence="3">
        <name>Zn(2+)</name>
        <dbReference type="ChEBI" id="CHEBI:29105"/>
    </cofactor>
    <text evidence="3">Binds 1 zinc ion.</text>
</comment>
<organism evidence="4 5">
    <name type="scientific">Sphingorhabdus lutea</name>
    <dbReference type="NCBI Taxonomy" id="1913578"/>
    <lineage>
        <taxon>Bacteria</taxon>
        <taxon>Pseudomonadati</taxon>
        <taxon>Pseudomonadota</taxon>
        <taxon>Alphaproteobacteria</taxon>
        <taxon>Sphingomonadales</taxon>
        <taxon>Sphingomonadaceae</taxon>
        <taxon>Sphingorhabdus</taxon>
    </lineage>
</organism>
<comment type="function">
    <text evidence="3">Inhibits all the catalytic activities of DNA gyrase by preventing its interaction with DNA. Acts by binding directly to the C-terminal domain of GyrB, which probably disrupts DNA binding by the gyrase.</text>
</comment>
<evidence type="ECO:0000256" key="3">
    <source>
        <dbReference type="HAMAP-Rule" id="MF_00649"/>
    </source>
</evidence>
<feature type="binding site" evidence="3">
    <location>
        <position position="28"/>
    </location>
    <ligand>
        <name>Zn(2+)</name>
        <dbReference type="ChEBI" id="CHEBI:29105"/>
    </ligand>
</feature>
<gene>
    <name evidence="3" type="primary">yacG</name>
    <name evidence="4" type="ORF">LPB140_10595</name>
</gene>
<reference evidence="4 5" key="1">
    <citation type="submission" date="2016-11" db="EMBL/GenBank/DDBJ databases">
        <title>Sphingorhabdus sp. LPB0140, isolated from marine environment.</title>
        <authorList>
            <person name="Kim E."/>
            <person name="Yi H."/>
        </authorList>
    </citation>
    <scope>NUCLEOTIDE SEQUENCE [LARGE SCALE GENOMIC DNA]</scope>
    <source>
        <strain evidence="4 5">LPB0140</strain>
    </source>
</reference>
<keyword evidence="1 3" id="KW-0479">Metal-binding</keyword>
<dbReference type="Gene3D" id="3.30.50.10">
    <property type="entry name" value="Erythroid Transcription Factor GATA-1, subunit A"/>
    <property type="match status" value="1"/>
</dbReference>
<dbReference type="RefSeq" id="WP_072559814.1">
    <property type="nucleotide sequence ID" value="NZ_CP018154.1"/>
</dbReference>
<dbReference type="EMBL" id="CP018154">
    <property type="protein sequence ID" value="APG63163.1"/>
    <property type="molecule type" value="Genomic_DNA"/>
</dbReference>
<proteinExistence type="inferred from homology"/>
<sequence length="60" mass="6737">MDKISGTKCPSCRKNSNSEFAPFCSAGCKDRDLLRWLGEGYRIAGERVDPMAMDQFSDDE</sequence>
<feature type="binding site" evidence="3">
    <location>
        <position position="12"/>
    </location>
    <ligand>
        <name>Zn(2+)</name>
        <dbReference type="ChEBI" id="CHEBI:29105"/>
    </ligand>
</feature>
<dbReference type="OrthoDB" id="9809663at2"/>
<dbReference type="InterPro" id="IPR005584">
    <property type="entry name" value="DNA_gyrase_inhibitor_YacG"/>
</dbReference>
<dbReference type="PANTHER" id="PTHR36150">
    <property type="entry name" value="DNA GYRASE INHIBITOR YACG"/>
    <property type="match status" value="1"/>
</dbReference>
<feature type="binding site" evidence="3">
    <location>
        <position position="24"/>
    </location>
    <ligand>
        <name>Zn(2+)</name>
        <dbReference type="ChEBI" id="CHEBI:29105"/>
    </ligand>
</feature>
<name>A0A1L3JDN6_9SPHN</name>
<protein>
    <recommendedName>
        <fullName evidence="3">DNA gyrase inhibitor YacG</fullName>
    </recommendedName>
</protein>
<comment type="similarity">
    <text evidence="3">Belongs to the DNA gyrase inhibitor YacG family.</text>
</comment>
<evidence type="ECO:0000313" key="4">
    <source>
        <dbReference type="EMBL" id="APG63163.1"/>
    </source>
</evidence>
<dbReference type="STRING" id="1913578.LPB140_10595"/>
<keyword evidence="5" id="KW-1185">Reference proteome</keyword>
<dbReference type="SUPFAM" id="SSF57716">
    <property type="entry name" value="Glucocorticoid receptor-like (DNA-binding domain)"/>
    <property type="match status" value="1"/>
</dbReference>
<dbReference type="HAMAP" id="MF_00649">
    <property type="entry name" value="DNA_gyrase_inhibitor_YacG"/>
    <property type="match status" value="1"/>
</dbReference>
<evidence type="ECO:0000256" key="1">
    <source>
        <dbReference type="ARBA" id="ARBA00022723"/>
    </source>
</evidence>
<dbReference type="GO" id="GO:0008270">
    <property type="term" value="F:zinc ion binding"/>
    <property type="evidence" value="ECO:0007669"/>
    <property type="project" value="UniProtKB-UniRule"/>
</dbReference>
<dbReference type="GO" id="GO:0006355">
    <property type="term" value="P:regulation of DNA-templated transcription"/>
    <property type="evidence" value="ECO:0007669"/>
    <property type="project" value="InterPro"/>
</dbReference>
<evidence type="ECO:0000313" key="5">
    <source>
        <dbReference type="Proteomes" id="UP000242561"/>
    </source>
</evidence>
<dbReference type="InterPro" id="IPR013088">
    <property type="entry name" value="Znf_NHR/GATA"/>
</dbReference>
<comment type="subunit">
    <text evidence="3">Interacts with GyrB.</text>
</comment>